<sequence>MGKLTRGLAPQYQDLTRCVSPPSRWDLQPPKPPPPPPLSEPLSSLPSSSSSSSKSRFLSPAPRLPLPIISASLPSQPPSLSCAATFRTTQPEMPHVSARPPLILLIYAREYCERDESV</sequence>
<feature type="compositionally biased region" description="Low complexity" evidence="1">
    <location>
        <begin position="40"/>
        <end position="59"/>
    </location>
</feature>
<organism evidence="2 3">
    <name type="scientific">Cardiocondyla obscurior</name>
    <dbReference type="NCBI Taxonomy" id="286306"/>
    <lineage>
        <taxon>Eukaryota</taxon>
        <taxon>Metazoa</taxon>
        <taxon>Ecdysozoa</taxon>
        <taxon>Arthropoda</taxon>
        <taxon>Hexapoda</taxon>
        <taxon>Insecta</taxon>
        <taxon>Pterygota</taxon>
        <taxon>Neoptera</taxon>
        <taxon>Endopterygota</taxon>
        <taxon>Hymenoptera</taxon>
        <taxon>Apocrita</taxon>
        <taxon>Aculeata</taxon>
        <taxon>Formicoidea</taxon>
        <taxon>Formicidae</taxon>
        <taxon>Myrmicinae</taxon>
        <taxon>Cardiocondyla</taxon>
    </lineage>
</organism>
<gene>
    <name evidence="2" type="ORF">PUN28_020151</name>
</gene>
<comment type="caution">
    <text evidence="2">The sequence shown here is derived from an EMBL/GenBank/DDBJ whole genome shotgun (WGS) entry which is preliminary data.</text>
</comment>
<accession>A0AAW2E7L6</accession>
<dbReference type="Proteomes" id="UP001430953">
    <property type="component" value="Unassembled WGS sequence"/>
</dbReference>
<dbReference type="EMBL" id="JADYXP020000028">
    <property type="protein sequence ID" value="KAL0099423.1"/>
    <property type="molecule type" value="Genomic_DNA"/>
</dbReference>
<proteinExistence type="predicted"/>
<protein>
    <submittedName>
        <fullName evidence="2">Uncharacterized protein</fullName>
    </submittedName>
</protein>
<dbReference type="AlphaFoldDB" id="A0AAW2E7L6"/>
<feature type="region of interest" description="Disordered" evidence="1">
    <location>
        <begin position="1"/>
        <end position="59"/>
    </location>
</feature>
<feature type="compositionally biased region" description="Pro residues" evidence="1">
    <location>
        <begin position="29"/>
        <end position="39"/>
    </location>
</feature>
<evidence type="ECO:0000256" key="1">
    <source>
        <dbReference type="SAM" id="MobiDB-lite"/>
    </source>
</evidence>
<name>A0AAW2E7L6_9HYME</name>
<evidence type="ECO:0000313" key="2">
    <source>
        <dbReference type="EMBL" id="KAL0099423.1"/>
    </source>
</evidence>
<keyword evidence="3" id="KW-1185">Reference proteome</keyword>
<evidence type="ECO:0000313" key="3">
    <source>
        <dbReference type="Proteomes" id="UP001430953"/>
    </source>
</evidence>
<reference evidence="2 3" key="1">
    <citation type="submission" date="2023-03" db="EMBL/GenBank/DDBJ databases">
        <title>High recombination rates correlate with genetic variation in Cardiocondyla obscurior ants.</title>
        <authorList>
            <person name="Errbii M."/>
        </authorList>
    </citation>
    <scope>NUCLEOTIDE SEQUENCE [LARGE SCALE GENOMIC DNA]</scope>
    <source>
        <strain evidence="2">Alpha-2009</strain>
        <tissue evidence="2">Whole body</tissue>
    </source>
</reference>